<dbReference type="RefSeq" id="WP_085051022.1">
    <property type="nucleotide sequence ID" value="NZ_LNQR01000021.1"/>
</dbReference>
<feature type="transmembrane region" description="Helical" evidence="1">
    <location>
        <begin position="54"/>
        <end position="76"/>
    </location>
</feature>
<evidence type="ECO:0000313" key="3">
    <source>
        <dbReference type="Proteomes" id="UP000060487"/>
    </source>
</evidence>
<dbReference type="PANTHER" id="PTHR39556:SF1">
    <property type="entry name" value="PROTEIN, PUTATIVE-RELATED"/>
    <property type="match status" value="1"/>
</dbReference>
<feature type="transmembrane region" description="Helical" evidence="1">
    <location>
        <begin position="216"/>
        <end position="244"/>
    </location>
</feature>
<dbReference type="Proteomes" id="UP000060487">
    <property type="component" value="Unassembled WGS sequence"/>
</dbReference>
<feature type="transmembrane region" description="Helical" evidence="1">
    <location>
        <begin position="340"/>
        <end position="361"/>
    </location>
</feature>
<keyword evidence="1" id="KW-0812">Transmembrane</keyword>
<keyword evidence="1" id="KW-1133">Transmembrane helix</keyword>
<reference evidence="2 3" key="1">
    <citation type="submission" date="2015-11" db="EMBL/GenBank/DDBJ databases">
        <authorList>
            <person name="Lin W."/>
        </authorList>
    </citation>
    <scope>NUCLEOTIDE SEQUENCE [LARGE SCALE GENOMIC DNA]</scope>
    <source>
        <strain evidence="2 3">HCH-1</strain>
    </source>
</reference>
<dbReference type="InterPro" id="IPR007294">
    <property type="entry name" value="DUF401"/>
</dbReference>
<feature type="transmembrane region" description="Helical" evidence="1">
    <location>
        <begin position="176"/>
        <end position="196"/>
    </location>
</feature>
<organism evidence="2 3">
    <name type="scientific">Candidatus Magnetominusculus xianensis</name>
    <dbReference type="NCBI Taxonomy" id="1748249"/>
    <lineage>
        <taxon>Bacteria</taxon>
        <taxon>Pseudomonadati</taxon>
        <taxon>Nitrospirota</taxon>
        <taxon>Nitrospiria</taxon>
        <taxon>Nitrospirales</taxon>
        <taxon>Nitrospiraceae</taxon>
        <taxon>Candidatus Magnetominusculus</taxon>
    </lineage>
</organism>
<feature type="transmembrane region" description="Helical" evidence="1">
    <location>
        <begin position="298"/>
        <end position="328"/>
    </location>
</feature>
<evidence type="ECO:0000256" key="1">
    <source>
        <dbReference type="SAM" id="Phobius"/>
    </source>
</evidence>
<dbReference type="PANTHER" id="PTHR39556">
    <property type="entry name" value="PROTEIN, PUTATIVE-RELATED"/>
    <property type="match status" value="1"/>
</dbReference>
<keyword evidence="3" id="KW-1185">Reference proteome</keyword>
<proteinExistence type="predicted"/>
<feature type="transmembrane region" description="Helical" evidence="1">
    <location>
        <begin position="150"/>
        <end position="169"/>
    </location>
</feature>
<accession>A0ABR5SKB4</accession>
<protein>
    <recommendedName>
        <fullName evidence="4">DUF401 family protein</fullName>
    </recommendedName>
</protein>
<keyword evidence="1" id="KW-0472">Membrane</keyword>
<evidence type="ECO:0000313" key="2">
    <source>
        <dbReference type="EMBL" id="KWT92660.1"/>
    </source>
</evidence>
<gene>
    <name evidence="2" type="ORF">ASN18_0491</name>
</gene>
<sequence>MFDILGITVVFTVMIVLLRMKWHVGYVLSAASVMLFAIYMMRPAAIASTVYSAIVSQSALELTIALTFIRMLEMVLRERNILSMMTDAVKGVLRNKKFVLVSMPLLIGMLPSIGGAYFSCPMVDASAKELDLTQEDKAFTNYWYRHPWEIILPLYPGLILATLITGIGMRDMMLLNLAYALCMLAIGLLFCMKGVSGAFPKVERRSHRAMWSFMPFIILLVLVIVFSVKLHYALVAMVFGLMIYFRYSLKEVWSVIIYGFNKEVVLLIFGVMLFKSTLGSSGAVANISNYFIASHIPLLPILFLLPFVTGILTGFTLAFVGSAFPLFMSLPGLDAHSFSFAFAAGYAGVLLSPVHVCLILTRDYFKADVWGLYKKIIPAVLLYFIAPALEYVIFRYLRT</sequence>
<dbReference type="EMBL" id="LNQR01000021">
    <property type="protein sequence ID" value="KWT92660.1"/>
    <property type="molecule type" value="Genomic_DNA"/>
</dbReference>
<evidence type="ECO:0008006" key="4">
    <source>
        <dbReference type="Google" id="ProtNLM"/>
    </source>
</evidence>
<name>A0ABR5SKB4_9BACT</name>
<feature type="transmembrane region" description="Helical" evidence="1">
    <location>
        <begin position="264"/>
        <end position="292"/>
    </location>
</feature>
<comment type="caution">
    <text evidence="2">The sequence shown here is derived from an EMBL/GenBank/DDBJ whole genome shotgun (WGS) entry which is preliminary data.</text>
</comment>
<dbReference type="Pfam" id="PF04165">
    <property type="entry name" value="DUF401"/>
    <property type="match status" value="1"/>
</dbReference>
<feature type="transmembrane region" description="Helical" evidence="1">
    <location>
        <begin position="97"/>
        <end position="118"/>
    </location>
</feature>
<feature type="transmembrane region" description="Helical" evidence="1">
    <location>
        <begin position="24"/>
        <end position="42"/>
    </location>
</feature>
<feature type="transmembrane region" description="Helical" evidence="1">
    <location>
        <begin position="376"/>
        <end position="397"/>
    </location>
</feature>